<accession>A0A3G7UAA0</accession>
<sequence length="172" mass="19515">MDLLGHGYLTGGFQPQVGGALPLNAITQMDSTMKNWISNTKINALLEAGSQKFDGVKVKRDLIEYCDRYQKIYPFEILEEPLNFLINNVSSDDKYREMHALLRIAAEEYCISLNEISEALLDLIDTRVLATDQAKKIINHLFEAFSCNEKPEDFIPREDAYLCKKLFATASS</sequence>
<reference evidence="1 2" key="1">
    <citation type="submission" date="2018-03" db="EMBL/GenBank/DDBJ databases">
        <title>Diversity of phytobeneficial traits revealed by whole-genome analysis of worldwide-isolated phenazine-producing Pseudomonas spp.</title>
        <authorList>
            <person name="Biessy A."/>
            <person name="Novinscak A."/>
            <person name="Blom J."/>
            <person name="Leger G."/>
            <person name="Thomashow L.S."/>
            <person name="Cazorla F.M."/>
            <person name="Josic D."/>
            <person name="Filion M."/>
        </authorList>
    </citation>
    <scope>NUCLEOTIDE SEQUENCE [LARGE SCALE GENOMIC DNA]</scope>
    <source>
        <strain evidence="1 2">30B</strain>
    </source>
</reference>
<name>A0A3G7UAA0_9PSED</name>
<protein>
    <submittedName>
        <fullName evidence="1">Uncharacterized protein</fullName>
    </submittedName>
</protein>
<dbReference type="EMBL" id="CP027754">
    <property type="protein sequence ID" value="AZE55572.1"/>
    <property type="molecule type" value="Genomic_DNA"/>
</dbReference>
<gene>
    <name evidence="1" type="ORF">C4K03_3419</name>
</gene>
<proteinExistence type="predicted"/>
<dbReference type="Proteomes" id="UP000268696">
    <property type="component" value="Chromosome"/>
</dbReference>
<dbReference type="AlphaFoldDB" id="A0A3G7UAA0"/>
<evidence type="ECO:0000313" key="1">
    <source>
        <dbReference type="EMBL" id="AZE55572.1"/>
    </source>
</evidence>
<evidence type="ECO:0000313" key="2">
    <source>
        <dbReference type="Proteomes" id="UP000268696"/>
    </source>
</evidence>
<organism evidence="1 2">
    <name type="scientific">Pseudomonas synxantha</name>
    <dbReference type="NCBI Taxonomy" id="47883"/>
    <lineage>
        <taxon>Bacteria</taxon>
        <taxon>Pseudomonadati</taxon>
        <taxon>Pseudomonadota</taxon>
        <taxon>Gammaproteobacteria</taxon>
        <taxon>Pseudomonadales</taxon>
        <taxon>Pseudomonadaceae</taxon>
        <taxon>Pseudomonas</taxon>
    </lineage>
</organism>